<keyword evidence="3 6" id="KW-0812">Transmembrane</keyword>
<name>A0ABW4YN76_9BACL</name>
<dbReference type="InterPro" id="IPR002549">
    <property type="entry name" value="AI-2E-like"/>
</dbReference>
<dbReference type="EMBL" id="JBHUHO010000034">
    <property type="protein sequence ID" value="MFD2117128.1"/>
    <property type="molecule type" value="Genomic_DNA"/>
</dbReference>
<dbReference type="PANTHER" id="PTHR21716">
    <property type="entry name" value="TRANSMEMBRANE PROTEIN"/>
    <property type="match status" value="1"/>
</dbReference>
<dbReference type="NCBIfam" id="TIGR02872">
    <property type="entry name" value="spore_ytvI"/>
    <property type="match status" value="1"/>
</dbReference>
<protein>
    <submittedName>
        <fullName evidence="7">Sporulation integral membrane protein YtvI</fullName>
    </submittedName>
</protein>
<evidence type="ECO:0000256" key="6">
    <source>
        <dbReference type="SAM" id="Phobius"/>
    </source>
</evidence>
<feature type="transmembrane region" description="Helical" evidence="6">
    <location>
        <begin position="306"/>
        <end position="331"/>
    </location>
</feature>
<evidence type="ECO:0000313" key="7">
    <source>
        <dbReference type="EMBL" id="MFD2117128.1"/>
    </source>
</evidence>
<sequence>MSIKAIVSIAVALLLLYLLFTAGAPFVLALVIAIFLEPITQFFIKKCKFNRLVSSTISSVLFTVLLLGAVALLGVKIVAEVNAFLQRVPQYLNSAGNFFDYILEESTTLFENMPPDVAQQLENWVSSLTSSLASMAASLSKSVLSFATALPELFVFFIVFMVAVFMFSYSLNTLKQSFLTLFEEKSHQKVDKVLQNLRKSIFGFIRSQFILSAMTYLLALAGLLILNIKFPMAIALLIVIVDILPILGTGSVLVPWASYQLLTGDVFTGIGLIILFLVITVVRRIVEPKVLGDSVGIGALPALISLYVGFKLVGVIGVFLGPIVVIIYMAARQAGLFQAKIKLE</sequence>
<evidence type="ECO:0000256" key="1">
    <source>
        <dbReference type="ARBA" id="ARBA00004141"/>
    </source>
</evidence>
<dbReference type="Pfam" id="PF01594">
    <property type="entry name" value="AI-2E_transport"/>
    <property type="match status" value="1"/>
</dbReference>
<feature type="transmembrane region" description="Helical" evidence="6">
    <location>
        <begin position="234"/>
        <end position="254"/>
    </location>
</feature>
<accession>A0ABW4YN76</accession>
<gene>
    <name evidence="7" type="primary">ytvI</name>
    <name evidence="7" type="ORF">ACFSJH_15465</name>
</gene>
<evidence type="ECO:0000256" key="4">
    <source>
        <dbReference type="ARBA" id="ARBA00022989"/>
    </source>
</evidence>
<feature type="transmembrane region" description="Helical" evidence="6">
    <location>
        <begin position="266"/>
        <end position="286"/>
    </location>
</feature>
<feature type="transmembrane region" description="Helical" evidence="6">
    <location>
        <begin position="153"/>
        <end position="171"/>
    </location>
</feature>
<evidence type="ECO:0000313" key="8">
    <source>
        <dbReference type="Proteomes" id="UP001597362"/>
    </source>
</evidence>
<feature type="transmembrane region" description="Helical" evidence="6">
    <location>
        <begin position="209"/>
        <end position="228"/>
    </location>
</feature>
<dbReference type="InterPro" id="IPR014227">
    <property type="entry name" value="YtvI-like"/>
</dbReference>
<comment type="caution">
    <text evidence="7">The sequence shown here is derived from an EMBL/GenBank/DDBJ whole genome shotgun (WGS) entry which is preliminary data.</text>
</comment>
<proteinExistence type="inferred from homology"/>
<keyword evidence="8" id="KW-1185">Reference proteome</keyword>
<keyword evidence="4 6" id="KW-1133">Transmembrane helix</keyword>
<feature type="transmembrane region" description="Helical" evidence="6">
    <location>
        <begin position="6"/>
        <end position="36"/>
    </location>
</feature>
<comment type="similarity">
    <text evidence="2">Belongs to the autoinducer-2 exporter (AI-2E) (TC 2.A.86) family.</text>
</comment>
<evidence type="ECO:0000256" key="3">
    <source>
        <dbReference type="ARBA" id="ARBA00022692"/>
    </source>
</evidence>
<dbReference type="Proteomes" id="UP001597362">
    <property type="component" value="Unassembled WGS sequence"/>
</dbReference>
<dbReference type="RefSeq" id="WP_377773997.1">
    <property type="nucleotide sequence ID" value="NZ_JBHUHO010000034.1"/>
</dbReference>
<comment type="subcellular location">
    <subcellularLocation>
        <location evidence="1">Membrane</location>
        <topology evidence="1">Multi-pass membrane protein</topology>
    </subcellularLocation>
</comment>
<feature type="transmembrane region" description="Helical" evidence="6">
    <location>
        <begin position="57"/>
        <end position="79"/>
    </location>
</feature>
<evidence type="ECO:0000256" key="2">
    <source>
        <dbReference type="ARBA" id="ARBA00009773"/>
    </source>
</evidence>
<keyword evidence="5 6" id="KW-0472">Membrane</keyword>
<dbReference type="PANTHER" id="PTHR21716:SF68">
    <property type="entry name" value="TRANSPORT PROTEIN YTVI-RELATED"/>
    <property type="match status" value="1"/>
</dbReference>
<evidence type="ECO:0000256" key="5">
    <source>
        <dbReference type="ARBA" id="ARBA00023136"/>
    </source>
</evidence>
<organism evidence="7 8">
    <name type="scientific">Paenibacillus yanchengensis</name>
    <dbReference type="NCBI Taxonomy" id="2035833"/>
    <lineage>
        <taxon>Bacteria</taxon>
        <taxon>Bacillati</taxon>
        <taxon>Bacillota</taxon>
        <taxon>Bacilli</taxon>
        <taxon>Bacillales</taxon>
        <taxon>Paenibacillaceae</taxon>
        <taxon>Paenibacillus</taxon>
    </lineage>
</organism>
<reference evidence="8" key="1">
    <citation type="journal article" date="2019" name="Int. J. Syst. Evol. Microbiol.">
        <title>The Global Catalogue of Microorganisms (GCM) 10K type strain sequencing project: providing services to taxonomists for standard genome sequencing and annotation.</title>
        <authorList>
            <consortium name="The Broad Institute Genomics Platform"/>
            <consortium name="The Broad Institute Genome Sequencing Center for Infectious Disease"/>
            <person name="Wu L."/>
            <person name="Ma J."/>
        </authorList>
    </citation>
    <scope>NUCLEOTIDE SEQUENCE [LARGE SCALE GENOMIC DNA]</scope>
    <source>
        <strain evidence="8">GH52</strain>
    </source>
</reference>